<evidence type="ECO:0000259" key="1">
    <source>
        <dbReference type="Pfam" id="PF22924"/>
    </source>
</evidence>
<dbReference type="SUPFAM" id="SSF47203">
    <property type="entry name" value="Acyl-CoA dehydrogenase C-terminal domain-like"/>
    <property type="match status" value="1"/>
</dbReference>
<protein>
    <recommendedName>
        <fullName evidence="1">Acyl-CoA oxidase C-alpha1 domain-containing protein</fullName>
    </recommendedName>
</protein>
<reference evidence="2 3" key="1">
    <citation type="journal article" date="2015" name="Sci. Rep.">
        <title>Chromosome-level genome map provides insights into diverse defense mechanisms in the medicinal fungus Ganoderma sinense.</title>
        <authorList>
            <person name="Zhu Y."/>
            <person name="Xu J."/>
            <person name="Sun C."/>
            <person name="Zhou S."/>
            <person name="Xu H."/>
            <person name="Nelson D.R."/>
            <person name="Qian J."/>
            <person name="Song J."/>
            <person name="Luo H."/>
            <person name="Xiang L."/>
            <person name="Li Y."/>
            <person name="Xu Z."/>
            <person name="Ji A."/>
            <person name="Wang L."/>
            <person name="Lu S."/>
            <person name="Hayward A."/>
            <person name="Sun W."/>
            <person name="Li X."/>
            <person name="Schwartz D.C."/>
            <person name="Wang Y."/>
            <person name="Chen S."/>
        </authorList>
    </citation>
    <scope>NUCLEOTIDE SEQUENCE [LARGE SCALE GENOMIC DNA]</scope>
    <source>
        <strain evidence="2 3">ZZ0214-1</strain>
    </source>
</reference>
<dbReference type="OrthoDB" id="538336at2759"/>
<comment type="caution">
    <text evidence="2">The sequence shown here is derived from an EMBL/GenBank/DDBJ whole genome shotgun (WGS) entry which is preliminary data.</text>
</comment>
<dbReference type="InterPro" id="IPR009100">
    <property type="entry name" value="AcylCoA_DH/oxidase_NM_dom_sf"/>
</dbReference>
<dbReference type="AlphaFoldDB" id="A0A2G8SJN3"/>
<dbReference type="InterPro" id="IPR036250">
    <property type="entry name" value="AcylCo_DH-like_C"/>
</dbReference>
<dbReference type="PANTHER" id="PTHR10909">
    <property type="entry name" value="ELECTRON TRANSPORT OXIDOREDUCTASE"/>
    <property type="match status" value="1"/>
</dbReference>
<dbReference type="STRING" id="1077348.A0A2G8SJN3"/>
<evidence type="ECO:0000313" key="3">
    <source>
        <dbReference type="Proteomes" id="UP000230002"/>
    </source>
</evidence>
<dbReference type="GO" id="GO:0005777">
    <property type="term" value="C:peroxisome"/>
    <property type="evidence" value="ECO:0007669"/>
    <property type="project" value="InterPro"/>
</dbReference>
<dbReference type="GO" id="GO:0003997">
    <property type="term" value="F:acyl-CoA oxidase activity"/>
    <property type="evidence" value="ECO:0007669"/>
    <property type="project" value="InterPro"/>
</dbReference>
<proteinExistence type="predicted"/>
<dbReference type="Proteomes" id="UP000230002">
    <property type="component" value="Unassembled WGS sequence"/>
</dbReference>
<dbReference type="InterPro" id="IPR055060">
    <property type="entry name" value="ACOX_C_alpha1"/>
</dbReference>
<evidence type="ECO:0000313" key="2">
    <source>
        <dbReference type="EMBL" id="PIL33974.1"/>
    </source>
</evidence>
<accession>A0A2G8SJN3</accession>
<feature type="domain" description="Acyl-CoA oxidase C-alpha1" evidence="1">
    <location>
        <begin position="268"/>
        <end position="394"/>
    </location>
</feature>
<dbReference type="PANTHER" id="PTHR10909:SF382">
    <property type="entry name" value="ACYL-COENZYME A OXIDASE"/>
    <property type="match status" value="1"/>
</dbReference>
<organism evidence="2 3">
    <name type="scientific">Ganoderma sinense ZZ0214-1</name>
    <dbReference type="NCBI Taxonomy" id="1077348"/>
    <lineage>
        <taxon>Eukaryota</taxon>
        <taxon>Fungi</taxon>
        <taxon>Dikarya</taxon>
        <taxon>Basidiomycota</taxon>
        <taxon>Agaricomycotina</taxon>
        <taxon>Agaricomycetes</taxon>
        <taxon>Polyporales</taxon>
        <taxon>Polyporaceae</taxon>
        <taxon>Ganoderma</taxon>
    </lineage>
</organism>
<keyword evidence="3" id="KW-1185">Reference proteome</keyword>
<dbReference type="GO" id="GO:0055088">
    <property type="term" value="P:lipid homeostasis"/>
    <property type="evidence" value="ECO:0007669"/>
    <property type="project" value="TreeGrafter"/>
</dbReference>
<dbReference type="GO" id="GO:0005504">
    <property type="term" value="F:fatty acid binding"/>
    <property type="evidence" value="ECO:0007669"/>
    <property type="project" value="TreeGrafter"/>
</dbReference>
<dbReference type="EMBL" id="AYKW01000006">
    <property type="protein sequence ID" value="PIL33974.1"/>
    <property type="molecule type" value="Genomic_DNA"/>
</dbReference>
<dbReference type="Gene3D" id="2.40.110.10">
    <property type="entry name" value="Butyryl-CoA Dehydrogenase, subunit A, domain 2"/>
    <property type="match status" value="1"/>
</dbReference>
<dbReference type="InterPro" id="IPR012258">
    <property type="entry name" value="Acyl-CoA_oxidase"/>
</dbReference>
<sequence length="578" mass="63656">MSSEGYPRRTLHLPHSDTFGKSLHYMDHNDRAHLSYEKAKAIGLSYDMSIDDVLSLTPKFWQLHNDPAVLLDGGAITLLTIQYNLCAGTIARYAGRRPELVPLVEDLLQYRKHGQYMMTELGHGLDIGNIETTATLLPSGEFLLHSPTPGAAKFMPPTVPAGLPCVAVVFARLIVNGEDCGHRPFIVPLNDGKQMCAGIQSRLLPYRGGPNPLTHSMTTFTSVRLPRSALLGSLEKPANFHANLMDIIWRITVGTIALGCLALPFMQCYATIGTMYSLRRLVGPASDPARRAPILSFRTQQAPILAVTANAYVMQALQRWCIARFCDQSLDSRVRHGIAAIFKGVMVQHSQQGAIGVSERCGAQGLFVHNQMSCLHNEMRGIAIAEGDVLGLAVRLVNELLLGRYEMLPAADPNSLLARHEAGLLQELRDIVKDVPHHRSGEVNRLVLPHCQPVMEAIGHRMAYDAAVAQGVRPCLVDLYVANVVRLDPAWYAEHAGLGRRAQQEMETRAMDAVLPLLGELVKEMDVFAYVTAPIVSDERWDAFVDALKVFRGNARFDALDESRGRAGQDAHLVRSHL</sequence>
<dbReference type="InterPro" id="IPR046373">
    <property type="entry name" value="Acyl-CoA_Oxase/DH_mid-dom_sf"/>
</dbReference>
<dbReference type="Pfam" id="PF22924">
    <property type="entry name" value="ACOX_C_alpha1"/>
    <property type="match status" value="1"/>
</dbReference>
<name>A0A2G8SJN3_9APHY</name>
<dbReference type="SUPFAM" id="SSF56645">
    <property type="entry name" value="Acyl-CoA dehydrogenase NM domain-like"/>
    <property type="match status" value="1"/>
</dbReference>
<dbReference type="Gene3D" id="1.20.140.10">
    <property type="entry name" value="Butyryl-CoA Dehydrogenase, subunit A, domain 3"/>
    <property type="match status" value="1"/>
</dbReference>
<dbReference type="GO" id="GO:0071949">
    <property type="term" value="F:FAD binding"/>
    <property type="evidence" value="ECO:0007669"/>
    <property type="project" value="InterPro"/>
</dbReference>
<dbReference type="GO" id="GO:0033540">
    <property type="term" value="P:fatty acid beta-oxidation using acyl-CoA oxidase"/>
    <property type="evidence" value="ECO:0007669"/>
    <property type="project" value="TreeGrafter"/>
</dbReference>
<gene>
    <name evidence="2" type="ORF">GSI_03682</name>
</gene>